<dbReference type="Proteomes" id="UP000008956">
    <property type="component" value="Chromosome"/>
</dbReference>
<accession>D4LZZ6</accession>
<proteinExistence type="predicted"/>
<evidence type="ECO:0000313" key="2">
    <source>
        <dbReference type="Proteomes" id="UP000008956"/>
    </source>
</evidence>
<protein>
    <submittedName>
        <fullName evidence="1">Uncharacterized protein</fullName>
    </submittedName>
</protein>
<sequence>MKSYDQTERRFDRKASFSVKLQETESVNNFVKTETNVKNKGQYSVL</sequence>
<gene>
    <name evidence="1" type="ORF">RTO_29370</name>
</gene>
<dbReference type="EMBL" id="FP929055">
    <property type="protein sequence ID" value="CBL27356.1"/>
    <property type="molecule type" value="Genomic_DNA"/>
</dbReference>
<dbReference type="HOGENOM" id="CLU_3188662_0_0_9"/>
<name>D4LZZ6_9FIRM</name>
<dbReference type="KEGG" id="rto:RTO_29370"/>
<evidence type="ECO:0000313" key="1">
    <source>
        <dbReference type="EMBL" id="CBL27356.1"/>
    </source>
</evidence>
<organism evidence="1 2">
    <name type="scientific">[Ruminococcus] torques L2-14</name>
    <dbReference type="NCBI Taxonomy" id="657313"/>
    <lineage>
        <taxon>Bacteria</taxon>
        <taxon>Bacillati</taxon>
        <taxon>Bacillota</taxon>
        <taxon>Clostridia</taxon>
        <taxon>Lachnospirales</taxon>
        <taxon>Lachnospiraceae</taxon>
        <taxon>Mediterraneibacter</taxon>
    </lineage>
</organism>
<reference evidence="1 2" key="2">
    <citation type="submission" date="2010-03" db="EMBL/GenBank/DDBJ databases">
        <authorList>
            <person name="Pajon A."/>
        </authorList>
    </citation>
    <scope>NUCLEOTIDE SEQUENCE [LARGE SCALE GENOMIC DNA]</scope>
    <source>
        <strain evidence="1 2">L2-14</strain>
    </source>
</reference>
<dbReference type="AlphaFoldDB" id="D4LZZ6"/>
<dbReference type="PATRIC" id="fig|657313.3.peg.2823"/>
<reference evidence="1 2" key="1">
    <citation type="submission" date="2010-03" db="EMBL/GenBank/DDBJ databases">
        <title>The genome sequence of Ruminococcus torques L2-14.</title>
        <authorList>
            <consortium name="metaHIT consortium -- http://www.metahit.eu/"/>
            <person name="Pajon A."/>
            <person name="Turner K."/>
            <person name="Parkhill J."/>
            <person name="Duncan S."/>
            <person name="Flint H."/>
        </authorList>
    </citation>
    <scope>NUCLEOTIDE SEQUENCE [LARGE SCALE GENOMIC DNA]</scope>
    <source>
        <strain evidence="1 2">L2-14</strain>
    </source>
</reference>